<feature type="binding site" evidence="10">
    <location>
        <position position="102"/>
    </location>
    <ligand>
        <name>ATP</name>
        <dbReference type="ChEBI" id="CHEBI:30616"/>
    </ligand>
</feature>
<feature type="binding site" evidence="10">
    <location>
        <position position="264"/>
    </location>
    <ligand>
        <name>substrate</name>
        <note>ligand shared with subunit alpha</note>
    </ligand>
</feature>
<name>A0A0M3TU54_9GAMM</name>
<dbReference type="NCBIfam" id="TIGR01016">
    <property type="entry name" value="sucCoAbeta"/>
    <property type="match status" value="1"/>
</dbReference>
<proteinExistence type="inferred from homology"/>
<feature type="binding site" evidence="10">
    <location>
        <position position="213"/>
    </location>
    <ligand>
        <name>Mg(2+)</name>
        <dbReference type="ChEBI" id="CHEBI:18420"/>
    </ligand>
</feature>
<evidence type="ECO:0000256" key="9">
    <source>
        <dbReference type="ARBA" id="ARBA00052891"/>
    </source>
</evidence>
<evidence type="ECO:0000256" key="2">
    <source>
        <dbReference type="ARBA" id="ARBA00022532"/>
    </source>
</evidence>
<dbReference type="InterPro" id="IPR013815">
    <property type="entry name" value="ATP_grasp_subdomain_1"/>
</dbReference>
<comment type="similarity">
    <text evidence="1 10">Belongs to the succinate/malate CoA ligase beta subunit family.</text>
</comment>
<dbReference type="Gene3D" id="3.30.1490.20">
    <property type="entry name" value="ATP-grasp fold, A domain"/>
    <property type="match status" value="1"/>
</dbReference>
<dbReference type="GO" id="GO:0000287">
    <property type="term" value="F:magnesium ion binding"/>
    <property type="evidence" value="ECO:0007669"/>
    <property type="project" value="UniProtKB-UniRule"/>
</dbReference>
<dbReference type="RefSeq" id="WP_053951604.1">
    <property type="nucleotide sequence ID" value="NZ_CP010552.1"/>
</dbReference>
<evidence type="ECO:0000256" key="7">
    <source>
        <dbReference type="ARBA" id="ARBA00022842"/>
    </source>
</evidence>
<feature type="binding site" evidence="10">
    <location>
        <position position="199"/>
    </location>
    <ligand>
        <name>Mg(2+)</name>
        <dbReference type="ChEBI" id="CHEBI:18420"/>
    </ligand>
</feature>
<dbReference type="InterPro" id="IPR011761">
    <property type="entry name" value="ATP-grasp"/>
</dbReference>
<dbReference type="InterPro" id="IPR005811">
    <property type="entry name" value="SUCC_ACL_C"/>
</dbReference>
<feature type="binding site" evidence="10">
    <location>
        <position position="46"/>
    </location>
    <ligand>
        <name>ATP</name>
        <dbReference type="ChEBI" id="CHEBI:30616"/>
    </ligand>
</feature>
<keyword evidence="7 10" id="KW-0460">Magnesium</keyword>
<dbReference type="GO" id="GO:0004775">
    <property type="term" value="F:succinate-CoA ligase (ADP-forming) activity"/>
    <property type="evidence" value="ECO:0007669"/>
    <property type="project" value="UniProtKB-UniRule"/>
</dbReference>
<organism evidence="12 13">
    <name type="scientific">Candidatus Thioglobus autotrophicus</name>
    <dbReference type="NCBI Taxonomy" id="1705394"/>
    <lineage>
        <taxon>Bacteria</taxon>
        <taxon>Pseudomonadati</taxon>
        <taxon>Pseudomonadota</taxon>
        <taxon>Gammaproteobacteria</taxon>
        <taxon>Candidatus Pseudothioglobaceae</taxon>
        <taxon>Candidatus Thioglobus</taxon>
    </lineage>
</organism>
<feature type="binding site" evidence="10">
    <location>
        <position position="99"/>
    </location>
    <ligand>
        <name>ATP</name>
        <dbReference type="ChEBI" id="CHEBI:30616"/>
    </ligand>
</feature>
<evidence type="ECO:0000313" key="12">
    <source>
        <dbReference type="EMBL" id="ALE52641.1"/>
    </source>
</evidence>
<gene>
    <name evidence="10 12" type="primary">sucC</name>
    <name evidence="12" type="ORF">SP60_05120</name>
</gene>
<dbReference type="GO" id="GO:0006104">
    <property type="term" value="P:succinyl-CoA metabolic process"/>
    <property type="evidence" value="ECO:0007669"/>
    <property type="project" value="TreeGrafter"/>
</dbReference>
<dbReference type="FunFam" id="3.30.1490.20:FF:000002">
    <property type="entry name" value="Succinate--CoA ligase [ADP-forming] subunit beta"/>
    <property type="match status" value="1"/>
</dbReference>
<keyword evidence="13" id="KW-1185">Reference proteome</keyword>
<dbReference type="PROSITE" id="PS01217">
    <property type="entry name" value="SUCCINYL_COA_LIG_3"/>
    <property type="match status" value="1"/>
</dbReference>
<feature type="binding site" evidence="10">
    <location>
        <begin position="321"/>
        <end position="323"/>
    </location>
    <ligand>
        <name>substrate</name>
        <note>ligand shared with subunit alpha</note>
    </ligand>
</feature>
<dbReference type="HAMAP" id="MF_00558">
    <property type="entry name" value="Succ_CoA_beta"/>
    <property type="match status" value="1"/>
</dbReference>
<sequence>MHIHEYQAKGLFRQYNIQTPKAVLISAVDEASKACGELGGDIWVVKAQVHAGGRGKGGGVILCRSVKAVEAACEKLLGSNLITPQTDDKGLPINQLLIEGGQNIERELYLGLLVDRQTQKITILASTEGGMDIEKVASETPEKIIKFGVDPLGALSTNDCASIASQLNLNNTLTDQFITTLMGLYQIFIEKDVSLIEINPLITTAENTLLALDGKIDFDDNALYRHEDIVTMRDKSQEDEKENEASEYQLNYISLDGTIGCMVNGAGLAMATMDLIEHHGGSPANFLDVGGGTTADRVAKAFELIQTEANVQGILVNIFGGIVRCDLIAEGILQAIEKVGLNLPIVVRLEGTNATAGLKLLDESTADIHTEADLTQAAIKIVELSKGVLQ</sequence>
<dbReference type="GO" id="GO:0042709">
    <property type="term" value="C:succinate-CoA ligase complex"/>
    <property type="evidence" value="ECO:0007669"/>
    <property type="project" value="TreeGrafter"/>
</dbReference>
<evidence type="ECO:0000256" key="6">
    <source>
        <dbReference type="ARBA" id="ARBA00022840"/>
    </source>
</evidence>
<keyword evidence="5 10" id="KW-0547">Nucleotide-binding</keyword>
<dbReference type="FunFam" id="3.30.470.20:FF:000002">
    <property type="entry name" value="Succinate--CoA ligase [ADP-forming] subunit beta"/>
    <property type="match status" value="1"/>
</dbReference>
<dbReference type="PANTHER" id="PTHR11815">
    <property type="entry name" value="SUCCINYL-COA SYNTHETASE BETA CHAIN"/>
    <property type="match status" value="1"/>
</dbReference>
<evidence type="ECO:0000256" key="3">
    <source>
        <dbReference type="ARBA" id="ARBA00022598"/>
    </source>
</evidence>
<comment type="pathway">
    <text evidence="10">Carbohydrate metabolism; tricarboxylic acid cycle; succinate from succinyl-CoA (ligase route): step 1/1.</text>
</comment>
<feature type="binding site" evidence="10">
    <location>
        <position position="107"/>
    </location>
    <ligand>
        <name>ATP</name>
        <dbReference type="ChEBI" id="CHEBI:30616"/>
    </ligand>
</feature>
<dbReference type="PROSITE" id="PS50975">
    <property type="entry name" value="ATP_GRASP"/>
    <property type="match status" value="1"/>
</dbReference>
<comment type="cofactor">
    <cofactor evidence="10">
        <name>Mg(2+)</name>
        <dbReference type="ChEBI" id="CHEBI:18420"/>
    </cofactor>
    <text evidence="10">Binds 1 Mg(2+) ion per subunit.</text>
</comment>
<dbReference type="PIRSF" id="PIRSF001554">
    <property type="entry name" value="SucCS_beta"/>
    <property type="match status" value="1"/>
</dbReference>
<keyword evidence="2 10" id="KW-0816">Tricarboxylic acid cycle</keyword>
<dbReference type="GO" id="GO:0004776">
    <property type="term" value="F:succinate-CoA ligase (GDP-forming) activity"/>
    <property type="evidence" value="ECO:0007669"/>
    <property type="project" value="RHEA"/>
</dbReference>
<dbReference type="InterPro" id="IPR016102">
    <property type="entry name" value="Succinyl-CoA_synth-like"/>
</dbReference>
<dbReference type="UniPathway" id="UPA00223">
    <property type="reaction ID" value="UER00999"/>
</dbReference>
<dbReference type="Proteomes" id="UP000058020">
    <property type="component" value="Chromosome"/>
</dbReference>
<dbReference type="Gene3D" id="3.30.470.20">
    <property type="entry name" value="ATP-grasp fold, B domain"/>
    <property type="match status" value="1"/>
</dbReference>
<dbReference type="Gene3D" id="3.40.50.261">
    <property type="entry name" value="Succinyl-CoA synthetase domains"/>
    <property type="match status" value="1"/>
</dbReference>
<dbReference type="OrthoDB" id="9802602at2"/>
<comment type="function">
    <text evidence="10">Succinyl-CoA synthetase functions in the citric acid cycle (TCA), coupling the hydrolysis of succinyl-CoA to the synthesis of either ATP or GTP and thus represents the only step of substrate-level phosphorylation in the TCA. The beta subunit provides nucleotide specificity of the enzyme and binds the substrate succinate, while the binding sites for coenzyme A and phosphate are found in the alpha subunit.</text>
</comment>
<dbReference type="KEGG" id="tho:SP60_05120"/>
<dbReference type="NCBIfam" id="NF001913">
    <property type="entry name" value="PRK00696.1"/>
    <property type="match status" value="1"/>
</dbReference>
<evidence type="ECO:0000313" key="13">
    <source>
        <dbReference type="Proteomes" id="UP000058020"/>
    </source>
</evidence>
<dbReference type="Pfam" id="PF00549">
    <property type="entry name" value="Ligase_CoA"/>
    <property type="match status" value="1"/>
</dbReference>
<evidence type="ECO:0000256" key="10">
    <source>
        <dbReference type="HAMAP-Rule" id="MF_00558"/>
    </source>
</evidence>
<dbReference type="FunFam" id="3.40.50.261:FF:000001">
    <property type="entry name" value="Succinate--CoA ligase [ADP-forming] subunit beta"/>
    <property type="match status" value="1"/>
</dbReference>
<dbReference type="SUPFAM" id="SSF56059">
    <property type="entry name" value="Glutathione synthetase ATP-binding domain-like"/>
    <property type="match status" value="1"/>
</dbReference>
<dbReference type="SUPFAM" id="SSF52210">
    <property type="entry name" value="Succinyl-CoA synthetase domains"/>
    <property type="match status" value="1"/>
</dbReference>
<feature type="domain" description="ATP-grasp" evidence="11">
    <location>
        <begin position="9"/>
        <end position="227"/>
    </location>
</feature>
<dbReference type="PATRIC" id="fig|1705394.5.peg.1026"/>
<comment type="subunit">
    <text evidence="10">Heterotetramer of two alpha and two beta subunits.</text>
</comment>
<comment type="catalytic activity">
    <reaction evidence="8">
        <text>succinate + ATP + CoA = succinyl-CoA + ADP + phosphate</text>
        <dbReference type="Rhea" id="RHEA:17661"/>
        <dbReference type="ChEBI" id="CHEBI:30031"/>
        <dbReference type="ChEBI" id="CHEBI:30616"/>
        <dbReference type="ChEBI" id="CHEBI:43474"/>
        <dbReference type="ChEBI" id="CHEBI:57287"/>
        <dbReference type="ChEBI" id="CHEBI:57292"/>
        <dbReference type="ChEBI" id="CHEBI:456216"/>
        <dbReference type="EC" id="6.2.1.5"/>
    </reaction>
    <physiologicalReaction direction="right-to-left" evidence="8">
        <dbReference type="Rhea" id="RHEA:17663"/>
    </physiologicalReaction>
</comment>
<evidence type="ECO:0000256" key="1">
    <source>
        <dbReference type="ARBA" id="ARBA00009182"/>
    </source>
</evidence>
<dbReference type="InterPro" id="IPR017866">
    <property type="entry name" value="Succ-CoA_synthase_bsu_CS"/>
</dbReference>
<feature type="binding site" evidence="10">
    <location>
        <begin position="53"/>
        <end position="55"/>
    </location>
    <ligand>
        <name>ATP</name>
        <dbReference type="ChEBI" id="CHEBI:30616"/>
    </ligand>
</feature>
<dbReference type="InterPro" id="IPR013650">
    <property type="entry name" value="ATP-grasp_succ-CoA_synth-type"/>
</dbReference>
<dbReference type="STRING" id="1705394.SP60_05120"/>
<dbReference type="GO" id="GO:0005524">
    <property type="term" value="F:ATP binding"/>
    <property type="evidence" value="ECO:0007669"/>
    <property type="project" value="UniProtKB-UniRule"/>
</dbReference>
<dbReference type="EC" id="6.2.1.5" evidence="10"/>
<dbReference type="GO" id="GO:0005829">
    <property type="term" value="C:cytosol"/>
    <property type="evidence" value="ECO:0007669"/>
    <property type="project" value="TreeGrafter"/>
</dbReference>
<keyword evidence="4 10" id="KW-0479">Metal-binding</keyword>
<dbReference type="PANTHER" id="PTHR11815:SF10">
    <property type="entry name" value="SUCCINATE--COA LIGASE [GDP-FORMING] SUBUNIT BETA, MITOCHONDRIAL"/>
    <property type="match status" value="1"/>
</dbReference>
<protein>
    <recommendedName>
        <fullName evidence="10">Succinate--CoA ligase [ADP-forming] subunit beta</fullName>
        <ecNumber evidence="10">6.2.1.5</ecNumber>
    </recommendedName>
    <alternativeName>
        <fullName evidence="10">Succinyl-CoA synthetase subunit beta</fullName>
        <shortName evidence="10">SCS-beta</shortName>
    </alternativeName>
</protein>
<evidence type="ECO:0000256" key="4">
    <source>
        <dbReference type="ARBA" id="ARBA00022723"/>
    </source>
</evidence>
<dbReference type="InterPro" id="IPR005809">
    <property type="entry name" value="Succ_CoA_ligase-like_bsu"/>
</dbReference>
<evidence type="ECO:0000256" key="5">
    <source>
        <dbReference type="ARBA" id="ARBA00022741"/>
    </source>
</evidence>
<keyword evidence="6 10" id="KW-0067">ATP-binding</keyword>
<accession>A0A0M3TU54</accession>
<evidence type="ECO:0000259" key="11">
    <source>
        <dbReference type="PROSITE" id="PS50975"/>
    </source>
</evidence>
<comment type="catalytic activity">
    <reaction evidence="9">
        <text>GTP + succinate + CoA = succinyl-CoA + GDP + phosphate</text>
        <dbReference type="Rhea" id="RHEA:22120"/>
        <dbReference type="ChEBI" id="CHEBI:30031"/>
        <dbReference type="ChEBI" id="CHEBI:37565"/>
        <dbReference type="ChEBI" id="CHEBI:43474"/>
        <dbReference type="ChEBI" id="CHEBI:57287"/>
        <dbReference type="ChEBI" id="CHEBI:57292"/>
        <dbReference type="ChEBI" id="CHEBI:58189"/>
    </reaction>
    <physiologicalReaction direction="right-to-left" evidence="9">
        <dbReference type="Rhea" id="RHEA:22122"/>
    </physiologicalReaction>
</comment>
<dbReference type="EMBL" id="CP010552">
    <property type="protein sequence ID" value="ALE52641.1"/>
    <property type="molecule type" value="Genomic_DNA"/>
</dbReference>
<dbReference type="Pfam" id="PF08442">
    <property type="entry name" value="ATP-grasp_2"/>
    <property type="match status" value="1"/>
</dbReference>
<reference evidence="12 13" key="1">
    <citation type="journal article" date="2015" name="Genome Announc.">
        <title>Genome Sequence of 'Candidatus Thioglobus autotrophica' Strain EF1, a Chemoautotroph from the SUP05 Clade of Marine Gammaproteobacteria.</title>
        <authorList>
            <person name="Shah V."/>
            <person name="Morris R.M."/>
        </authorList>
    </citation>
    <scope>NUCLEOTIDE SEQUENCE [LARGE SCALE GENOMIC DNA]</scope>
    <source>
        <strain evidence="12 13">EF1</strain>
    </source>
</reference>
<dbReference type="AlphaFoldDB" id="A0A0M3TU54"/>
<dbReference type="GO" id="GO:0006099">
    <property type="term" value="P:tricarboxylic acid cycle"/>
    <property type="evidence" value="ECO:0007669"/>
    <property type="project" value="UniProtKB-UniRule"/>
</dbReference>
<evidence type="ECO:0000256" key="8">
    <source>
        <dbReference type="ARBA" id="ARBA00050563"/>
    </source>
</evidence>
<keyword evidence="3 10" id="KW-0436">Ligase</keyword>